<sequence length="149" mass="16914">MGNIFNEDFRDFVEALNKADVRYILVGGFSVILHGYSRTTGDMDIWVARTLENYGKIKNAFLNFGMPVFDMTEENFLTHKNWDVFTFGIPPSAIDLMLAVKGLDFDASYDNAILFEEDGIQIKTIHLDDLKKAKKAAGRPKDLNDLENL</sequence>
<evidence type="ECO:0000313" key="3">
    <source>
        <dbReference type="Proteomes" id="UP001595789"/>
    </source>
</evidence>
<reference evidence="3" key="1">
    <citation type="journal article" date="2019" name="Int. J. Syst. Evol. Microbiol.">
        <title>The Global Catalogue of Microorganisms (GCM) 10K type strain sequencing project: providing services to taxonomists for standard genome sequencing and annotation.</title>
        <authorList>
            <consortium name="The Broad Institute Genomics Platform"/>
            <consortium name="The Broad Institute Genome Sequencing Center for Infectious Disease"/>
            <person name="Wu L."/>
            <person name="Ma J."/>
        </authorList>
    </citation>
    <scope>NUCLEOTIDE SEQUENCE [LARGE SCALE GENOMIC DNA]</scope>
    <source>
        <strain evidence="3">CCM 8691</strain>
    </source>
</reference>
<dbReference type="InterPro" id="IPR045792">
    <property type="entry name" value="DUF6036"/>
</dbReference>
<accession>A0ABV8PDH2</accession>
<dbReference type="EMBL" id="JBHSBW010000011">
    <property type="protein sequence ID" value="MFC4212186.1"/>
    <property type="molecule type" value="Genomic_DNA"/>
</dbReference>
<proteinExistence type="predicted"/>
<comment type="caution">
    <text evidence="2">The sequence shown here is derived from an EMBL/GenBank/DDBJ whole genome shotgun (WGS) entry which is preliminary data.</text>
</comment>
<dbReference type="Pfam" id="PF19502">
    <property type="entry name" value="DUF6036"/>
    <property type="match status" value="1"/>
</dbReference>
<dbReference type="InterPro" id="IPR043519">
    <property type="entry name" value="NT_sf"/>
</dbReference>
<gene>
    <name evidence="2" type="ORF">ACFOWA_13390</name>
</gene>
<name>A0ABV8PDH2_9SPHI</name>
<dbReference type="RefSeq" id="WP_378985919.1">
    <property type="nucleotide sequence ID" value="NZ_JBHSBW010000011.1"/>
</dbReference>
<dbReference type="SUPFAM" id="SSF81301">
    <property type="entry name" value="Nucleotidyltransferase"/>
    <property type="match status" value="1"/>
</dbReference>
<dbReference type="Proteomes" id="UP001595789">
    <property type="component" value="Unassembled WGS sequence"/>
</dbReference>
<keyword evidence="3" id="KW-1185">Reference proteome</keyword>
<protein>
    <submittedName>
        <fullName evidence="2">DUF6036 family nucleotidyltransferase</fullName>
    </submittedName>
</protein>
<organism evidence="2 3">
    <name type="scientific">Pedobacter lithocola</name>
    <dbReference type="NCBI Taxonomy" id="1908239"/>
    <lineage>
        <taxon>Bacteria</taxon>
        <taxon>Pseudomonadati</taxon>
        <taxon>Bacteroidota</taxon>
        <taxon>Sphingobacteriia</taxon>
        <taxon>Sphingobacteriales</taxon>
        <taxon>Sphingobacteriaceae</taxon>
        <taxon>Pedobacter</taxon>
    </lineage>
</organism>
<dbReference type="Gene3D" id="3.30.460.40">
    <property type="match status" value="1"/>
</dbReference>
<evidence type="ECO:0000259" key="1">
    <source>
        <dbReference type="Pfam" id="PF19502"/>
    </source>
</evidence>
<feature type="domain" description="DUF6036" evidence="1">
    <location>
        <begin position="18"/>
        <end position="148"/>
    </location>
</feature>
<evidence type="ECO:0000313" key="2">
    <source>
        <dbReference type="EMBL" id="MFC4212186.1"/>
    </source>
</evidence>